<dbReference type="AlphaFoldDB" id="A0A0A9DL64"/>
<dbReference type="EMBL" id="GBRH01208561">
    <property type="protein sequence ID" value="JAD89334.1"/>
    <property type="molecule type" value="Transcribed_RNA"/>
</dbReference>
<evidence type="ECO:0000313" key="2">
    <source>
        <dbReference type="EMBL" id="JAD89334.1"/>
    </source>
</evidence>
<reference evidence="2" key="2">
    <citation type="journal article" date="2015" name="Data Brief">
        <title>Shoot transcriptome of the giant reed, Arundo donax.</title>
        <authorList>
            <person name="Barrero R.A."/>
            <person name="Guerrero F.D."/>
            <person name="Moolhuijzen P."/>
            <person name="Goolsby J.A."/>
            <person name="Tidwell J."/>
            <person name="Bellgard S.E."/>
            <person name="Bellgard M.I."/>
        </authorList>
    </citation>
    <scope>NUCLEOTIDE SEQUENCE</scope>
    <source>
        <tissue evidence="2">Shoot tissue taken approximately 20 cm above the soil surface</tissue>
    </source>
</reference>
<organism evidence="2">
    <name type="scientific">Arundo donax</name>
    <name type="common">Giant reed</name>
    <name type="synonym">Donax arundinaceus</name>
    <dbReference type="NCBI Taxonomy" id="35708"/>
    <lineage>
        <taxon>Eukaryota</taxon>
        <taxon>Viridiplantae</taxon>
        <taxon>Streptophyta</taxon>
        <taxon>Embryophyta</taxon>
        <taxon>Tracheophyta</taxon>
        <taxon>Spermatophyta</taxon>
        <taxon>Magnoliopsida</taxon>
        <taxon>Liliopsida</taxon>
        <taxon>Poales</taxon>
        <taxon>Poaceae</taxon>
        <taxon>PACMAD clade</taxon>
        <taxon>Arundinoideae</taxon>
        <taxon>Arundineae</taxon>
        <taxon>Arundo</taxon>
    </lineage>
</organism>
<sequence length="55" mass="5710">MPVWSASTRDPTSMAFFRIDAADSGPPSGSRGSPSDSATAGISSGKLSRADRPRR</sequence>
<protein>
    <submittedName>
        <fullName evidence="2">Uncharacterized protein</fullName>
    </submittedName>
</protein>
<feature type="region of interest" description="Disordered" evidence="1">
    <location>
        <begin position="18"/>
        <end position="55"/>
    </location>
</feature>
<feature type="compositionally biased region" description="Low complexity" evidence="1">
    <location>
        <begin position="22"/>
        <end position="38"/>
    </location>
</feature>
<accession>A0A0A9DL64</accession>
<reference evidence="2" key="1">
    <citation type="submission" date="2014-09" db="EMBL/GenBank/DDBJ databases">
        <authorList>
            <person name="Magalhaes I.L.F."/>
            <person name="Oliveira U."/>
            <person name="Santos F.R."/>
            <person name="Vidigal T.H.D.A."/>
            <person name="Brescovit A.D."/>
            <person name="Santos A.J."/>
        </authorList>
    </citation>
    <scope>NUCLEOTIDE SEQUENCE</scope>
    <source>
        <tissue evidence="2">Shoot tissue taken approximately 20 cm above the soil surface</tissue>
    </source>
</reference>
<evidence type="ECO:0000256" key="1">
    <source>
        <dbReference type="SAM" id="MobiDB-lite"/>
    </source>
</evidence>
<name>A0A0A9DL64_ARUDO</name>
<proteinExistence type="predicted"/>